<evidence type="ECO:0000313" key="2">
    <source>
        <dbReference type="EMBL" id="GFH18002.1"/>
    </source>
</evidence>
<comment type="caution">
    <text evidence="2">The sequence shown here is derived from an EMBL/GenBank/DDBJ whole genome shotgun (WGS) entry which is preliminary data.</text>
</comment>
<dbReference type="AlphaFoldDB" id="A0A699ZQ30"/>
<keyword evidence="3" id="KW-1185">Reference proteome</keyword>
<dbReference type="EMBL" id="BLLF01001235">
    <property type="protein sequence ID" value="GFH18002.1"/>
    <property type="molecule type" value="Genomic_DNA"/>
</dbReference>
<protein>
    <submittedName>
        <fullName evidence="2">Uncharacterized protein</fullName>
    </submittedName>
</protein>
<gene>
    <name evidence="2" type="ORF">HaLaN_14735</name>
</gene>
<dbReference type="Proteomes" id="UP000485058">
    <property type="component" value="Unassembled WGS sequence"/>
</dbReference>
<organism evidence="2 3">
    <name type="scientific">Haematococcus lacustris</name>
    <name type="common">Green alga</name>
    <name type="synonym">Haematococcus pluvialis</name>
    <dbReference type="NCBI Taxonomy" id="44745"/>
    <lineage>
        <taxon>Eukaryota</taxon>
        <taxon>Viridiplantae</taxon>
        <taxon>Chlorophyta</taxon>
        <taxon>core chlorophytes</taxon>
        <taxon>Chlorophyceae</taxon>
        <taxon>CS clade</taxon>
        <taxon>Chlamydomonadales</taxon>
        <taxon>Haematococcaceae</taxon>
        <taxon>Haematococcus</taxon>
    </lineage>
</organism>
<sequence>MDESTTDPPVRRKLNLKPRDENAAQKGCRMQRRHGWPGRAATRLAPPCHVRPCWHTAPERQSRAF</sequence>
<evidence type="ECO:0000256" key="1">
    <source>
        <dbReference type="SAM" id="MobiDB-lite"/>
    </source>
</evidence>
<name>A0A699ZQ30_HAELA</name>
<accession>A0A699ZQ30</accession>
<reference evidence="2 3" key="1">
    <citation type="submission" date="2020-02" db="EMBL/GenBank/DDBJ databases">
        <title>Draft genome sequence of Haematococcus lacustris strain NIES-144.</title>
        <authorList>
            <person name="Morimoto D."/>
            <person name="Nakagawa S."/>
            <person name="Yoshida T."/>
            <person name="Sawayama S."/>
        </authorList>
    </citation>
    <scope>NUCLEOTIDE SEQUENCE [LARGE SCALE GENOMIC DNA]</scope>
    <source>
        <strain evidence="2 3">NIES-144</strain>
    </source>
</reference>
<feature type="region of interest" description="Disordered" evidence="1">
    <location>
        <begin position="1"/>
        <end position="42"/>
    </location>
</feature>
<evidence type="ECO:0000313" key="3">
    <source>
        <dbReference type="Proteomes" id="UP000485058"/>
    </source>
</evidence>
<proteinExistence type="predicted"/>